<gene>
    <name evidence="2" type="ORF">SDC9_71695</name>
</gene>
<sequence>MRSFLGVKALRKNPHAATAQPLKYPLTISPPNHREEGAKKKGTEAAKHKPMPPSIMLLAAACDLTNRPQVKSPAKCAMIAVSM</sequence>
<comment type="caution">
    <text evidence="2">The sequence shown here is derived from an EMBL/GenBank/DDBJ whole genome shotgun (WGS) entry which is preliminary data.</text>
</comment>
<feature type="region of interest" description="Disordered" evidence="1">
    <location>
        <begin position="14"/>
        <end position="50"/>
    </location>
</feature>
<evidence type="ECO:0000256" key="1">
    <source>
        <dbReference type="SAM" id="MobiDB-lite"/>
    </source>
</evidence>
<dbReference type="AlphaFoldDB" id="A0A644Y9H3"/>
<dbReference type="EMBL" id="VSSQ01004438">
    <property type="protein sequence ID" value="MPM25205.1"/>
    <property type="molecule type" value="Genomic_DNA"/>
</dbReference>
<proteinExistence type="predicted"/>
<protein>
    <submittedName>
        <fullName evidence="2">Uncharacterized protein</fullName>
    </submittedName>
</protein>
<organism evidence="2">
    <name type="scientific">bioreactor metagenome</name>
    <dbReference type="NCBI Taxonomy" id="1076179"/>
    <lineage>
        <taxon>unclassified sequences</taxon>
        <taxon>metagenomes</taxon>
        <taxon>ecological metagenomes</taxon>
    </lineage>
</organism>
<feature type="compositionally biased region" description="Basic and acidic residues" evidence="1">
    <location>
        <begin position="32"/>
        <end position="47"/>
    </location>
</feature>
<accession>A0A644Y9H3</accession>
<evidence type="ECO:0000313" key="2">
    <source>
        <dbReference type="EMBL" id="MPM25205.1"/>
    </source>
</evidence>
<reference evidence="2" key="1">
    <citation type="submission" date="2019-08" db="EMBL/GenBank/DDBJ databases">
        <authorList>
            <person name="Kucharzyk K."/>
            <person name="Murdoch R.W."/>
            <person name="Higgins S."/>
            <person name="Loffler F."/>
        </authorList>
    </citation>
    <scope>NUCLEOTIDE SEQUENCE</scope>
</reference>
<name>A0A644Y9H3_9ZZZZ</name>